<accession>A0A1T5D232</accession>
<evidence type="ECO:0000256" key="11">
    <source>
        <dbReference type="ARBA" id="ARBA00031800"/>
    </source>
</evidence>
<dbReference type="FunFam" id="3.50.50.60:FF:000002">
    <property type="entry name" value="tRNA uridine 5-carboxymethylaminomethyl modification enzyme MnmG"/>
    <property type="match status" value="1"/>
</dbReference>
<dbReference type="FunFam" id="1.10.10.1800:FF:000001">
    <property type="entry name" value="tRNA uridine 5-carboxymethylaminomethyl modification enzyme MnmG"/>
    <property type="match status" value="1"/>
</dbReference>
<evidence type="ECO:0000256" key="3">
    <source>
        <dbReference type="ARBA" id="ARBA00007653"/>
    </source>
</evidence>
<dbReference type="PANTHER" id="PTHR11806:SF0">
    <property type="entry name" value="PROTEIN MTO1 HOMOLOG, MITOCHONDRIAL"/>
    <property type="match status" value="1"/>
</dbReference>
<evidence type="ECO:0000256" key="6">
    <source>
        <dbReference type="ARBA" id="ARBA00022630"/>
    </source>
</evidence>
<keyword evidence="7 12" id="KW-0819">tRNA processing</keyword>
<dbReference type="GO" id="GO:0005829">
    <property type="term" value="C:cytosol"/>
    <property type="evidence" value="ECO:0007669"/>
    <property type="project" value="TreeGrafter"/>
</dbReference>
<evidence type="ECO:0000256" key="1">
    <source>
        <dbReference type="ARBA" id="ARBA00001974"/>
    </source>
</evidence>
<dbReference type="InterPro" id="IPR044920">
    <property type="entry name" value="MnmG_C_subdom_sf"/>
</dbReference>
<evidence type="ECO:0000256" key="8">
    <source>
        <dbReference type="ARBA" id="ARBA00022827"/>
    </source>
</evidence>
<dbReference type="Gene3D" id="1.10.10.1800">
    <property type="entry name" value="tRNA uridine 5-carboxymethylaminomethyl modification enzyme MnmG/GidA"/>
    <property type="match status" value="1"/>
</dbReference>
<keyword evidence="5 12" id="KW-0963">Cytoplasm</keyword>
<dbReference type="PRINTS" id="PR00368">
    <property type="entry name" value="FADPNR"/>
</dbReference>
<comment type="subunit">
    <text evidence="10 12">Homodimer. Heterotetramer of two MnmE and two MnmG subunits.</text>
</comment>
<dbReference type="Proteomes" id="UP000243406">
    <property type="component" value="Unassembled WGS sequence"/>
</dbReference>
<dbReference type="Pfam" id="PF13932">
    <property type="entry name" value="SAM_GIDA_C"/>
    <property type="match status" value="1"/>
</dbReference>
<dbReference type="EMBL" id="FUYN01000006">
    <property type="protein sequence ID" value="SKB65752.1"/>
    <property type="molecule type" value="Genomic_DNA"/>
</dbReference>
<dbReference type="SUPFAM" id="SSF51905">
    <property type="entry name" value="FAD/NAD(P)-binding domain"/>
    <property type="match status" value="1"/>
</dbReference>
<dbReference type="AlphaFoldDB" id="A0A1T5D232"/>
<dbReference type="NCBIfam" id="TIGR00136">
    <property type="entry name" value="mnmG_gidA"/>
    <property type="match status" value="1"/>
</dbReference>
<sequence length="631" mass="70735">MNFKAGTYDVVVVGAGHAGCEAALASARLGMKTLVVTLSLDAIAFLPCNPSIGGTGKGHLVREIDALGGEMGLNTDKTFIQSRMLNTAKGPAVHSLRAQNDKNMYHMEMKKTLENTPNLDIVMDEVIEILHDEDKKVTGVLTKLRAMYEAKAVILATGVYLKSKVYIGEVNYSSGPIGLNSADGLTESLEKLGLPLRRFKTGTPARVHADSIDFSKMEVQHGDEKIVPFSFMNDYIGENQVVCYLTRTTPKTHEIILNNLGRSALYRGDMDSKGPRYCPSIEDKVVRFKDKETHQFFVEPEGLNTKEYYIQGFSSSLAYEVQLEMYHTVKGLENAKLMRPAYAIEYDCIDPLHLKPSLEIKDVSGLFSAGQFNGTSGYEEAASQGLIAGINAVRHIKGEEPFILDRSESYIGVLIDDLVTKGTNEPYRIMTSRAEYRLLLRQDNADLRLTEKGREIGLVTDERYEKFITKKTQIEAELKRLKTEKVKPDEANPLLEEMGASPLSRTMPLYEFLKRTEVNYTVLDKLEKGNKELSSQVIEQCEITVKYEGYIKKQLDQVESFKKLEKKKLPETLDYETISGLRIEARQKLNEIKPFNIGQASRISGVSPADISVLLIYMQTQKAKSKEKDEE</sequence>
<evidence type="ECO:0000256" key="4">
    <source>
        <dbReference type="ARBA" id="ARBA00020461"/>
    </source>
</evidence>
<dbReference type="InterPro" id="IPR036188">
    <property type="entry name" value="FAD/NAD-bd_sf"/>
</dbReference>
<evidence type="ECO:0000256" key="12">
    <source>
        <dbReference type="HAMAP-Rule" id="MF_00129"/>
    </source>
</evidence>
<dbReference type="PROSITE" id="PS01281">
    <property type="entry name" value="GIDA_2"/>
    <property type="match status" value="1"/>
</dbReference>
<feature type="domain" description="tRNA uridine 5-carboxymethylaminomethyl modification enzyme C-terminal subdomain" evidence="13">
    <location>
        <begin position="545"/>
        <end position="616"/>
    </location>
</feature>
<gene>
    <name evidence="12" type="primary">mnmG</name>
    <name evidence="12" type="synonym">gidA</name>
    <name evidence="14" type="ORF">SAMN02745120_2554</name>
</gene>
<dbReference type="InterPro" id="IPR026904">
    <property type="entry name" value="MnmG_C"/>
</dbReference>
<dbReference type="GO" id="GO:0002098">
    <property type="term" value="P:tRNA wobble uridine modification"/>
    <property type="evidence" value="ECO:0007669"/>
    <property type="project" value="InterPro"/>
</dbReference>
<dbReference type="Pfam" id="PF21680">
    <property type="entry name" value="GIDA_C_1st"/>
    <property type="match status" value="1"/>
</dbReference>
<dbReference type="HAMAP" id="MF_00129">
    <property type="entry name" value="MnmG_GidA"/>
    <property type="match status" value="1"/>
</dbReference>
<comment type="function">
    <text evidence="2 12">NAD-binding protein involved in the addition of a carboxymethylaminomethyl (cmnm) group at the wobble position (U34) of certain tRNAs, forming tRNA-cmnm(5)s(2)U34.</text>
</comment>
<dbReference type="InterPro" id="IPR004416">
    <property type="entry name" value="MnmG"/>
</dbReference>
<dbReference type="GO" id="GO:0030488">
    <property type="term" value="P:tRNA methylation"/>
    <property type="evidence" value="ECO:0007669"/>
    <property type="project" value="TreeGrafter"/>
</dbReference>
<dbReference type="InterPro" id="IPR002218">
    <property type="entry name" value="MnmG-rel"/>
</dbReference>
<dbReference type="FunFam" id="1.10.150.570:FF:000001">
    <property type="entry name" value="tRNA uridine 5-carboxymethylaminomethyl modification enzyme MnmG"/>
    <property type="match status" value="1"/>
</dbReference>
<evidence type="ECO:0000256" key="10">
    <source>
        <dbReference type="ARBA" id="ARBA00025948"/>
    </source>
</evidence>
<dbReference type="SMART" id="SM01228">
    <property type="entry name" value="GIDA_assoc_3"/>
    <property type="match status" value="1"/>
</dbReference>
<proteinExistence type="inferred from homology"/>
<comment type="similarity">
    <text evidence="3 12">Belongs to the MnmG family.</text>
</comment>
<dbReference type="Gene3D" id="1.10.150.570">
    <property type="entry name" value="GidA associated domain, C-terminal subdomain"/>
    <property type="match status" value="1"/>
</dbReference>
<evidence type="ECO:0000256" key="2">
    <source>
        <dbReference type="ARBA" id="ARBA00003717"/>
    </source>
</evidence>
<evidence type="ECO:0000256" key="5">
    <source>
        <dbReference type="ARBA" id="ARBA00022490"/>
    </source>
</evidence>
<dbReference type="Gene3D" id="3.50.50.60">
    <property type="entry name" value="FAD/NAD(P)-binding domain"/>
    <property type="match status" value="2"/>
</dbReference>
<dbReference type="PRINTS" id="PR00411">
    <property type="entry name" value="PNDRDTASEI"/>
</dbReference>
<feature type="binding site" evidence="12">
    <location>
        <begin position="14"/>
        <end position="19"/>
    </location>
    <ligand>
        <name>FAD</name>
        <dbReference type="ChEBI" id="CHEBI:57692"/>
    </ligand>
</feature>
<keyword evidence="8 12" id="KW-0274">FAD</keyword>
<organism evidence="14 15">
    <name type="scientific">Acetoanaerobium noterae</name>
    <dbReference type="NCBI Taxonomy" id="745369"/>
    <lineage>
        <taxon>Bacteria</taxon>
        <taxon>Bacillati</taxon>
        <taxon>Bacillota</taxon>
        <taxon>Clostridia</taxon>
        <taxon>Peptostreptococcales</taxon>
        <taxon>Filifactoraceae</taxon>
        <taxon>Acetoanaerobium</taxon>
    </lineage>
</organism>
<dbReference type="InterPro" id="IPR047001">
    <property type="entry name" value="MnmG_C_subdom"/>
</dbReference>
<dbReference type="PROSITE" id="PS01280">
    <property type="entry name" value="GIDA_1"/>
    <property type="match status" value="1"/>
</dbReference>
<comment type="caution">
    <text evidence="12">Lacks conserved residue(s) required for the propagation of feature annotation.</text>
</comment>
<evidence type="ECO:0000313" key="15">
    <source>
        <dbReference type="Proteomes" id="UP000243406"/>
    </source>
</evidence>
<dbReference type="InterPro" id="IPR049312">
    <property type="entry name" value="GIDA_C_N"/>
</dbReference>
<keyword evidence="9 12" id="KW-0520">NAD</keyword>
<dbReference type="InterPro" id="IPR020595">
    <property type="entry name" value="MnmG-rel_CS"/>
</dbReference>
<evidence type="ECO:0000259" key="13">
    <source>
        <dbReference type="SMART" id="SM01228"/>
    </source>
</evidence>
<dbReference type="RefSeq" id="WP_079590313.1">
    <property type="nucleotide sequence ID" value="NZ_DAMCMJ010000017.1"/>
</dbReference>
<keyword evidence="15" id="KW-1185">Reference proteome</keyword>
<protein>
    <recommendedName>
        <fullName evidence="4 12">tRNA uridine 5-carboxymethylaminomethyl modification enzyme MnmG</fullName>
    </recommendedName>
    <alternativeName>
        <fullName evidence="11 12">Glucose-inhibited division protein A</fullName>
    </alternativeName>
</protein>
<comment type="subcellular location">
    <subcellularLocation>
        <location evidence="12">Cytoplasm</location>
    </subcellularLocation>
</comment>
<reference evidence="15" key="1">
    <citation type="submission" date="2017-02" db="EMBL/GenBank/DDBJ databases">
        <authorList>
            <person name="Varghese N."/>
            <person name="Submissions S."/>
        </authorList>
    </citation>
    <scope>NUCLEOTIDE SEQUENCE [LARGE SCALE GENOMIC DNA]</scope>
    <source>
        <strain evidence="15">ATCC 35199</strain>
    </source>
</reference>
<dbReference type="PANTHER" id="PTHR11806">
    <property type="entry name" value="GLUCOSE INHIBITED DIVISION PROTEIN A"/>
    <property type="match status" value="1"/>
</dbReference>
<name>A0A1T5D232_9FIRM</name>
<dbReference type="Pfam" id="PF01134">
    <property type="entry name" value="GIDA"/>
    <property type="match status" value="1"/>
</dbReference>
<evidence type="ECO:0000256" key="9">
    <source>
        <dbReference type="ARBA" id="ARBA00023027"/>
    </source>
</evidence>
<keyword evidence="6 12" id="KW-0285">Flavoprotein</keyword>
<dbReference type="GO" id="GO:0050660">
    <property type="term" value="F:flavin adenine dinucleotide binding"/>
    <property type="evidence" value="ECO:0007669"/>
    <property type="project" value="UniProtKB-UniRule"/>
</dbReference>
<comment type="cofactor">
    <cofactor evidence="1 12">
        <name>FAD</name>
        <dbReference type="ChEBI" id="CHEBI:57692"/>
    </cofactor>
</comment>
<evidence type="ECO:0000256" key="7">
    <source>
        <dbReference type="ARBA" id="ARBA00022694"/>
    </source>
</evidence>
<dbReference type="InterPro" id="IPR040131">
    <property type="entry name" value="MnmG_N"/>
</dbReference>
<feature type="binding site" evidence="12">
    <location>
        <begin position="274"/>
        <end position="288"/>
    </location>
    <ligand>
        <name>NAD(+)</name>
        <dbReference type="ChEBI" id="CHEBI:57540"/>
    </ligand>
</feature>
<dbReference type="OrthoDB" id="9815560at2"/>
<evidence type="ECO:0000313" key="14">
    <source>
        <dbReference type="EMBL" id="SKB65752.1"/>
    </source>
</evidence>